<dbReference type="Proteomes" id="UP001464923">
    <property type="component" value="Unassembled WGS sequence"/>
</dbReference>
<evidence type="ECO:0000313" key="2">
    <source>
        <dbReference type="EMBL" id="MEQ3540946.1"/>
    </source>
</evidence>
<comment type="caution">
    <text evidence="2">The sequence shown here is derived from an EMBL/GenBank/DDBJ whole genome shotgun (WGS) entry which is preliminary data.</text>
</comment>
<dbReference type="EMBL" id="JBEDNP010000011">
    <property type="protein sequence ID" value="MEQ3540946.1"/>
    <property type="molecule type" value="Genomic_DNA"/>
</dbReference>
<feature type="compositionally biased region" description="Basic and acidic residues" evidence="1">
    <location>
        <begin position="103"/>
        <end position="116"/>
    </location>
</feature>
<protein>
    <submittedName>
        <fullName evidence="2">Uncharacterized protein</fullName>
    </submittedName>
</protein>
<feature type="region of interest" description="Disordered" evidence="1">
    <location>
        <begin position="1"/>
        <end position="29"/>
    </location>
</feature>
<gene>
    <name evidence="2" type="ORF">WHI96_19230</name>
</gene>
<organism evidence="2 3">
    <name type="scientific">Pseudonocardia tropica</name>
    <dbReference type="NCBI Taxonomy" id="681289"/>
    <lineage>
        <taxon>Bacteria</taxon>
        <taxon>Bacillati</taxon>
        <taxon>Actinomycetota</taxon>
        <taxon>Actinomycetes</taxon>
        <taxon>Pseudonocardiales</taxon>
        <taxon>Pseudonocardiaceae</taxon>
        <taxon>Pseudonocardia</taxon>
    </lineage>
</organism>
<proteinExistence type="predicted"/>
<accession>A0ABV1JZ41</accession>
<evidence type="ECO:0000256" key="1">
    <source>
        <dbReference type="SAM" id="MobiDB-lite"/>
    </source>
</evidence>
<evidence type="ECO:0000313" key="3">
    <source>
        <dbReference type="Proteomes" id="UP001464923"/>
    </source>
</evidence>
<name>A0ABV1JZ41_9PSEU</name>
<sequence>MLSRPRERCASGSRCCPGAETHPVSAREQPASRVVARELADVLTYQGHRVVGQGDGALAAVLRRPHLDSSAAGALHLPTDIERALQERDVADLDSADFPDPQPGDRPECDARREGRLATSSSAWT</sequence>
<dbReference type="RefSeq" id="WP_349302423.1">
    <property type="nucleotide sequence ID" value="NZ_JBEDNP010000011.1"/>
</dbReference>
<keyword evidence="3" id="KW-1185">Reference proteome</keyword>
<reference evidence="2 3" key="1">
    <citation type="submission" date="2024-03" db="EMBL/GenBank/DDBJ databases">
        <title>Draft genome sequence of Pseudonocardia tropica JCM 19149.</title>
        <authorList>
            <person name="Butdee W."/>
            <person name="Duangmal K."/>
        </authorList>
    </citation>
    <scope>NUCLEOTIDE SEQUENCE [LARGE SCALE GENOMIC DNA]</scope>
    <source>
        <strain evidence="2 3">JCM 19149</strain>
    </source>
</reference>
<feature type="region of interest" description="Disordered" evidence="1">
    <location>
        <begin position="91"/>
        <end position="125"/>
    </location>
</feature>